<feature type="compositionally biased region" description="Polar residues" evidence="6">
    <location>
        <begin position="297"/>
        <end position="314"/>
    </location>
</feature>
<evidence type="ECO:0000256" key="2">
    <source>
        <dbReference type="ARBA" id="ARBA00009525"/>
    </source>
</evidence>
<evidence type="ECO:0000313" key="10">
    <source>
        <dbReference type="EMBL" id="KAJ3488435.1"/>
    </source>
</evidence>
<dbReference type="SMART" id="SM01030">
    <property type="entry name" value="BHD_1"/>
    <property type="match status" value="1"/>
</dbReference>
<dbReference type="Pfam" id="PF10404">
    <property type="entry name" value="BHD_2"/>
    <property type="match status" value="1"/>
</dbReference>
<dbReference type="FunFam" id="3.30.70.2460:FF:000001">
    <property type="entry name" value="DNA repair protein Rad4 family"/>
    <property type="match status" value="1"/>
</dbReference>
<dbReference type="SMART" id="SM01031">
    <property type="entry name" value="BHD_2"/>
    <property type="match status" value="1"/>
</dbReference>
<dbReference type="InterPro" id="IPR002931">
    <property type="entry name" value="Transglutaminase-like"/>
</dbReference>
<feature type="region of interest" description="Disordered" evidence="6">
    <location>
        <begin position="878"/>
        <end position="900"/>
    </location>
</feature>
<dbReference type="Gene3D" id="3.90.260.10">
    <property type="entry name" value="Transglutaminase-like"/>
    <property type="match status" value="1"/>
</dbReference>
<comment type="caution">
    <text evidence="10">The sequence shown here is derived from an EMBL/GenBank/DDBJ whole genome shotgun (WGS) entry which is preliminary data.</text>
</comment>
<dbReference type="SMART" id="SM01032">
    <property type="entry name" value="BHD_3"/>
    <property type="match status" value="1"/>
</dbReference>
<organism evidence="10 11">
    <name type="scientific">Meripilus lineatus</name>
    <dbReference type="NCBI Taxonomy" id="2056292"/>
    <lineage>
        <taxon>Eukaryota</taxon>
        <taxon>Fungi</taxon>
        <taxon>Dikarya</taxon>
        <taxon>Basidiomycota</taxon>
        <taxon>Agaricomycotina</taxon>
        <taxon>Agaricomycetes</taxon>
        <taxon>Polyporales</taxon>
        <taxon>Meripilaceae</taxon>
        <taxon>Meripilus</taxon>
    </lineage>
</organism>
<keyword evidence="5" id="KW-0539">Nucleus</keyword>
<dbReference type="InterPro" id="IPR018326">
    <property type="entry name" value="Rad4_beta-hairpin_dom1"/>
</dbReference>
<feature type="region of interest" description="Disordered" evidence="6">
    <location>
        <begin position="1"/>
        <end position="21"/>
    </location>
</feature>
<dbReference type="Proteomes" id="UP001212997">
    <property type="component" value="Unassembled WGS sequence"/>
</dbReference>
<dbReference type="GO" id="GO:0071942">
    <property type="term" value="C:XPC complex"/>
    <property type="evidence" value="ECO:0007669"/>
    <property type="project" value="TreeGrafter"/>
</dbReference>
<feature type="region of interest" description="Disordered" evidence="6">
    <location>
        <begin position="249"/>
        <end position="373"/>
    </location>
</feature>
<dbReference type="InterPro" id="IPR004583">
    <property type="entry name" value="DNA_repair_Rad4"/>
</dbReference>
<gene>
    <name evidence="10" type="ORF">NLI96_g2837</name>
</gene>
<proteinExistence type="inferred from homology"/>
<evidence type="ECO:0000259" key="8">
    <source>
        <dbReference type="SMART" id="SM01031"/>
    </source>
</evidence>
<keyword evidence="3" id="KW-0227">DNA damage</keyword>
<evidence type="ECO:0000256" key="5">
    <source>
        <dbReference type="ARBA" id="ARBA00023242"/>
    </source>
</evidence>
<evidence type="ECO:0000259" key="7">
    <source>
        <dbReference type="SMART" id="SM01030"/>
    </source>
</evidence>
<dbReference type="EMBL" id="JANAWD010000067">
    <property type="protein sequence ID" value="KAJ3488435.1"/>
    <property type="molecule type" value="Genomic_DNA"/>
</dbReference>
<feature type="region of interest" description="Disordered" evidence="6">
    <location>
        <begin position="916"/>
        <end position="1157"/>
    </location>
</feature>
<dbReference type="InterPro" id="IPR018328">
    <property type="entry name" value="Rad4_beta-hairpin_dom3"/>
</dbReference>
<evidence type="ECO:0000259" key="9">
    <source>
        <dbReference type="SMART" id="SM01032"/>
    </source>
</evidence>
<feature type="compositionally biased region" description="Gly residues" evidence="6">
    <location>
        <begin position="1026"/>
        <end position="1037"/>
    </location>
</feature>
<dbReference type="GO" id="GO:0003697">
    <property type="term" value="F:single-stranded DNA binding"/>
    <property type="evidence" value="ECO:0007669"/>
    <property type="project" value="TreeGrafter"/>
</dbReference>
<feature type="compositionally biased region" description="Basic and acidic residues" evidence="6">
    <location>
        <begin position="1122"/>
        <end position="1157"/>
    </location>
</feature>
<feature type="compositionally biased region" description="Polar residues" evidence="6">
    <location>
        <begin position="808"/>
        <end position="822"/>
    </location>
</feature>
<name>A0AAD5VCK9_9APHY</name>
<evidence type="ECO:0008006" key="12">
    <source>
        <dbReference type="Google" id="ProtNLM"/>
    </source>
</evidence>
<feature type="compositionally biased region" description="Acidic residues" evidence="6">
    <location>
        <begin position="1048"/>
        <end position="1084"/>
    </location>
</feature>
<evidence type="ECO:0000256" key="4">
    <source>
        <dbReference type="ARBA" id="ARBA00023204"/>
    </source>
</evidence>
<dbReference type="InterPro" id="IPR038765">
    <property type="entry name" value="Papain-like_cys_pep_sf"/>
</dbReference>
<feature type="domain" description="Rad4 beta-hairpin" evidence="8">
    <location>
        <begin position="545"/>
        <end position="621"/>
    </location>
</feature>
<accession>A0AAD5VCK9</accession>
<reference evidence="10" key="1">
    <citation type="submission" date="2022-07" db="EMBL/GenBank/DDBJ databases">
        <title>Genome Sequence of Physisporinus lineatus.</title>
        <authorList>
            <person name="Buettner E."/>
        </authorList>
    </citation>
    <scope>NUCLEOTIDE SEQUENCE</scope>
    <source>
        <strain evidence="10">VT162</strain>
    </source>
</reference>
<feature type="domain" description="Rad4 beta-hairpin" evidence="7">
    <location>
        <begin position="493"/>
        <end position="543"/>
    </location>
</feature>
<comment type="similarity">
    <text evidence="2">Belongs to the XPC family.</text>
</comment>
<dbReference type="GO" id="GO:0003684">
    <property type="term" value="F:damaged DNA binding"/>
    <property type="evidence" value="ECO:0007669"/>
    <property type="project" value="InterPro"/>
</dbReference>
<evidence type="ECO:0000256" key="1">
    <source>
        <dbReference type="ARBA" id="ARBA00004123"/>
    </source>
</evidence>
<dbReference type="GO" id="GO:0006289">
    <property type="term" value="P:nucleotide-excision repair"/>
    <property type="evidence" value="ECO:0007669"/>
    <property type="project" value="InterPro"/>
</dbReference>
<evidence type="ECO:0000256" key="3">
    <source>
        <dbReference type="ARBA" id="ARBA00022763"/>
    </source>
</evidence>
<feature type="domain" description="Rad4 beta-hairpin" evidence="9">
    <location>
        <begin position="628"/>
        <end position="702"/>
    </location>
</feature>
<comment type="subcellular location">
    <subcellularLocation>
        <location evidence="1">Nucleus</location>
    </subcellularLocation>
</comment>
<feature type="compositionally biased region" description="Low complexity" evidence="6">
    <location>
        <begin position="1097"/>
        <end position="1110"/>
    </location>
</feature>
<dbReference type="Pfam" id="PF03835">
    <property type="entry name" value="Rad4"/>
    <property type="match status" value="1"/>
</dbReference>
<feature type="compositionally biased region" description="Polar residues" evidence="6">
    <location>
        <begin position="919"/>
        <end position="932"/>
    </location>
</feature>
<dbReference type="InterPro" id="IPR042488">
    <property type="entry name" value="Rad4_BHD3_sf"/>
</dbReference>
<dbReference type="Pfam" id="PF10405">
    <property type="entry name" value="BHD_3"/>
    <property type="match status" value="1"/>
</dbReference>
<protein>
    <recommendedName>
        <fullName evidence="12">Rad4-domain-containing protein</fullName>
    </recommendedName>
</protein>
<feature type="region of interest" description="Disordered" evidence="6">
    <location>
        <begin position="744"/>
        <end position="763"/>
    </location>
</feature>
<evidence type="ECO:0000313" key="11">
    <source>
        <dbReference type="Proteomes" id="UP001212997"/>
    </source>
</evidence>
<feature type="compositionally biased region" description="Polar residues" evidence="6">
    <location>
        <begin position="748"/>
        <end position="758"/>
    </location>
</feature>
<dbReference type="InterPro" id="IPR018327">
    <property type="entry name" value="BHD_2"/>
</dbReference>
<dbReference type="GO" id="GO:0005737">
    <property type="term" value="C:cytoplasm"/>
    <property type="evidence" value="ECO:0007669"/>
    <property type="project" value="TreeGrafter"/>
</dbReference>
<dbReference type="SUPFAM" id="SSF54001">
    <property type="entry name" value="Cysteine proteinases"/>
    <property type="match status" value="1"/>
</dbReference>
<dbReference type="GO" id="GO:0006298">
    <property type="term" value="P:mismatch repair"/>
    <property type="evidence" value="ECO:0007669"/>
    <property type="project" value="TreeGrafter"/>
</dbReference>
<keyword evidence="4" id="KW-0234">DNA repair</keyword>
<dbReference type="Gene3D" id="3.30.70.2460">
    <property type="entry name" value="Rad4, beta-hairpin domain BHD3"/>
    <property type="match status" value="1"/>
</dbReference>
<dbReference type="PANTHER" id="PTHR12135:SF0">
    <property type="entry name" value="DNA REPAIR PROTEIN COMPLEMENTING XP-C CELLS"/>
    <property type="match status" value="1"/>
</dbReference>
<feature type="compositionally biased region" description="Polar residues" evidence="6">
    <location>
        <begin position="840"/>
        <end position="852"/>
    </location>
</feature>
<dbReference type="PANTHER" id="PTHR12135">
    <property type="entry name" value="DNA REPAIR PROTEIN XP-C / RAD4"/>
    <property type="match status" value="1"/>
</dbReference>
<dbReference type="Pfam" id="PF10403">
    <property type="entry name" value="BHD_1"/>
    <property type="match status" value="1"/>
</dbReference>
<keyword evidence="11" id="KW-1185">Reference proteome</keyword>
<feature type="region of interest" description="Disordered" evidence="6">
    <location>
        <begin position="803"/>
        <end position="822"/>
    </location>
</feature>
<evidence type="ECO:0000256" key="6">
    <source>
        <dbReference type="SAM" id="MobiDB-lite"/>
    </source>
</evidence>
<sequence>MQPRELDEALVPTTDSEDDFDWEEVDVPPHEPQLDPILEDYNEGPSVPVRQNIEITIQTRAKEENTAAKERAAAIQAARVARLGCHKVHTICLIANGQIRNGWLNDPLLHARLMSLTPMSIQNSFAMIHKSKVAEAAKRGRLFETAVTRLAEWWSGIFEIEPTGHVRSRTFEEVQAKILVDKKGKGKARATDEDEEFSEYIKSEKSLMKHALMRRGTRDTSAQLFTALCRALGIPARLVVSLQSVPWKAGVGKPKAPTRKKVKDKGKWKGKSKATTPIEDSSADDHESDMEEVDISGVSTPSAQNKRNSTTSPKGKSISDGGRSSTTAKAKGKRKAAPAIKLRGSRGKKSESTPSDTPSRELRSPDPKTTPPVYWTEVFSKADARWLPVDPIRCIINKRKAFDPSPSPTATGKPDKDIRVENRMVYVVAFEEDGYARDVTPRYAREFGAKVAKMQQGGRGRQQWWEQIMGLIHRPYRLNRDDLEDEELHINQMTEQMPTSMAGFKDHPLYALARHLKRDEVIHPLVELGKFRGEPVYPRSSVVTLKTAENWMRQGRKVREGCQPMKWVKQRAVTVNRKRAIEMAMSGKDDLDVAGEGGVGSEKDVMQGLYSIGQTELYVPDPVIDGKVPKNDFGNIDLYVPSMLPAGAAHLPYKGIAKLAKTLGFDYADAVVGFEFRKGRAFPINTGIVVAAENEDTLLEAYWEAEHDAEQKRQAKRQEQVLKRWTRLIHGLRIHQRLKDQYADRATPPTQGEPSSSHPGLDEHVPVAGGFLAGADDVVQRYTLPRNVHEVVMVSSPVRASPPLVPAGSSSPIPLPSNDNQNTKMGVIEISDSEEEENQNHGGANAVNNPRSVSPLLSAPNPQGVPKTMRELAQHIADQNHNNSNRNHNNRKSQAMAKHADEDEDIIEIVSGSEDANLDLSNPTTPTHTSHLPNPPPQTPHQSRRQLRVVGTNKKTQNAGIGNSHGNGNQGNENGNVDAGDGDMKTINGDGRLVRLNGNEDGRKAKRVARSKMGTPSGNIERVKRGNGGGSGRGRISGRGSRKRGRDEVDDDGGDDDSVVELDADEEAEDGDDDDNDSGGDVEELASPRKRRKTKTGRTSTNQSQTQNTSQRRRKSGVGDDVVVKSDRVLRTRKPKNEVKAREEREMEEAFRKATEE</sequence>
<dbReference type="Pfam" id="PF01841">
    <property type="entry name" value="Transglut_core"/>
    <property type="match status" value="1"/>
</dbReference>
<dbReference type="AlphaFoldDB" id="A0AAD5VCK9"/>
<feature type="region of interest" description="Disordered" evidence="6">
    <location>
        <begin position="833"/>
        <end position="866"/>
    </location>
</feature>
<dbReference type="GO" id="GO:0000111">
    <property type="term" value="C:nucleotide-excision repair factor 2 complex"/>
    <property type="evidence" value="ECO:0007669"/>
    <property type="project" value="TreeGrafter"/>
</dbReference>
<feature type="compositionally biased region" description="Basic residues" evidence="6">
    <location>
        <begin position="256"/>
        <end position="272"/>
    </location>
</feature>
<dbReference type="InterPro" id="IPR018325">
    <property type="entry name" value="Rad4/PNGase_transGLS-fold"/>
</dbReference>
<dbReference type="Gene3D" id="2.20.20.110">
    <property type="entry name" value="Rad4, beta-hairpin domain BHD1"/>
    <property type="match status" value="1"/>
</dbReference>
<dbReference type="InterPro" id="IPR036985">
    <property type="entry name" value="Transglutaminase-like_sf"/>
</dbReference>